<gene>
    <name evidence="1" type="ORF">MBAV_006157</name>
</gene>
<organism evidence="1 2">
    <name type="scientific">Candidatus Magnetobacterium bavaricum</name>
    <dbReference type="NCBI Taxonomy" id="29290"/>
    <lineage>
        <taxon>Bacteria</taxon>
        <taxon>Pseudomonadati</taxon>
        <taxon>Nitrospirota</taxon>
        <taxon>Thermodesulfovibrionia</taxon>
        <taxon>Thermodesulfovibrionales</taxon>
        <taxon>Candidatus Magnetobacteriaceae</taxon>
        <taxon>Candidatus Magnetobacterium</taxon>
    </lineage>
</organism>
<dbReference type="Proteomes" id="UP000033423">
    <property type="component" value="Unassembled WGS sequence"/>
</dbReference>
<keyword evidence="2" id="KW-1185">Reference proteome</keyword>
<evidence type="ECO:0000313" key="2">
    <source>
        <dbReference type="Proteomes" id="UP000033423"/>
    </source>
</evidence>
<reference evidence="1 2" key="1">
    <citation type="submission" date="2015-02" db="EMBL/GenBank/DDBJ databases">
        <title>Single-cell genomics of uncultivated deep-branching MTB reveals a conserved set of magnetosome genes.</title>
        <authorList>
            <person name="Kolinko S."/>
            <person name="Richter M."/>
            <person name="Glockner F.O."/>
            <person name="Brachmann A."/>
            <person name="Schuler D."/>
        </authorList>
    </citation>
    <scope>NUCLEOTIDE SEQUENCE [LARGE SCALE GENOMIC DNA]</scope>
    <source>
        <strain evidence="1">TM-1</strain>
    </source>
</reference>
<evidence type="ECO:0000313" key="1">
    <source>
        <dbReference type="EMBL" id="KJU81649.1"/>
    </source>
</evidence>
<protein>
    <submittedName>
        <fullName evidence="1">Uncharacterized protein</fullName>
    </submittedName>
</protein>
<name>A0A0F3GI66_9BACT</name>
<sequence>MTSYVDDVKAARNIYLLKPVETARILNPHVDVIVSNGTENKLLLLFIIEDVFLVHILRRTDHKEHPKRLFLWPYRA</sequence>
<proteinExistence type="predicted"/>
<comment type="caution">
    <text evidence="1">The sequence shown here is derived from an EMBL/GenBank/DDBJ whole genome shotgun (WGS) entry which is preliminary data.</text>
</comment>
<dbReference type="AlphaFoldDB" id="A0A0F3GI66"/>
<dbReference type="EMBL" id="LACI01002617">
    <property type="protein sequence ID" value="KJU81649.1"/>
    <property type="molecule type" value="Genomic_DNA"/>
</dbReference>
<accession>A0A0F3GI66</accession>